<feature type="domain" description="Multidrug resistance protein MdtA-like alpha-helical hairpin" evidence="4">
    <location>
        <begin position="111"/>
        <end position="174"/>
    </location>
</feature>
<dbReference type="GO" id="GO:0015562">
    <property type="term" value="F:efflux transmembrane transporter activity"/>
    <property type="evidence" value="ECO:0007669"/>
    <property type="project" value="TreeGrafter"/>
</dbReference>
<dbReference type="GO" id="GO:1990195">
    <property type="term" value="C:macrolide transmembrane transporter complex"/>
    <property type="evidence" value="ECO:0007669"/>
    <property type="project" value="InterPro"/>
</dbReference>
<evidence type="ECO:0000259" key="6">
    <source>
        <dbReference type="Pfam" id="PF26002"/>
    </source>
</evidence>
<dbReference type="GO" id="GO:0030313">
    <property type="term" value="C:cell envelope"/>
    <property type="evidence" value="ECO:0007669"/>
    <property type="project" value="UniProtKB-SubCell"/>
</dbReference>
<dbReference type="RefSeq" id="WP_092435841.1">
    <property type="nucleotide sequence ID" value="NZ_FMYP01000008.1"/>
</dbReference>
<dbReference type="STRING" id="1640674.SAMN05216323_10089"/>
<keyword evidence="8" id="KW-1185">Reference proteome</keyword>
<dbReference type="Gene3D" id="2.40.420.20">
    <property type="match status" value="1"/>
</dbReference>
<evidence type="ECO:0000256" key="1">
    <source>
        <dbReference type="ARBA" id="ARBA00009477"/>
    </source>
</evidence>
<dbReference type="PANTHER" id="PTHR30469">
    <property type="entry name" value="MULTIDRUG RESISTANCE PROTEIN MDTA"/>
    <property type="match status" value="1"/>
</dbReference>
<dbReference type="Gene3D" id="2.40.50.100">
    <property type="match status" value="1"/>
</dbReference>
<dbReference type="GO" id="GO:0019898">
    <property type="term" value="C:extrinsic component of membrane"/>
    <property type="evidence" value="ECO:0007669"/>
    <property type="project" value="InterPro"/>
</dbReference>
<dbReference type="GO" id="GO:1990961">
    <property type="term" value="P:xenobiotic detoxification by transmembrane export across the plasma membrane"/>
    <property type="evidence" value="ECO:0007669"/>
    <property type="project" value="InterPro"/>
</dbReference>
<evidence type="ECO:0000313" key="8">
    <source>
        <dbReference type="Proteomes" id="UP000199452"/>
    </source>
</evidence>
<dbReference type="OrthoDB" id="9809068at2"/>
<reference evidence="7 8" key="1">
    <citation type="submission" date="2016-09" db="EMBL/GenBank/DDBJ databases">
        <authorList>
            <person name="Capua I."/>
            <person name="De Benedictis P."/>
            <person name="Joannis T."/>
            <person name="Lombin L.H."/>
            <person name="Cattoli G."/>
        </authorList>
    </citation>
    <scope>NUCLEOTIDE SEQUENCE [LARGE SCALE GENOMIC DNA]</scope>
    <source>
        <strain evidence="7 8">A7P-90m</strain>
    </source>
</reference>
<organism evidence="7 8">
    <name type="scientific">Williamwhitmania taraxaci</name>
    <dbReference type="NCBI Taxonomy" id="1640674"/>
    <lineage>
        <taxon>Bacteria</taxon>
        <taxon>Pseudomonadati</taxon>
        <taxon>Bacteroidota</taxon>
        <taxon>Bacteroidia</taxon>
        <taxon>Bacteroidales</taxon>
        <taxon>Williamwhitmaniaceae</taxon>
        <taxon>Williamwhitmania</taxon>
    </lineage>
</organism>
<dbReference type="Pfam" id="PF25876">
    <property type="entry name" value="HH_MFP_RND"/>
    <property type="match status" value="1"/>
</dbReference>
<evidence type="ECO:0000259" key="5">
    <source>
        <dbReference type="Pfam" id="PF25917"/>
    </source>
</evidence>
<accession>A0A1G6H7L8</accession>
<dbReference type="EMBL" id="FMYP01000008">
    <property type="protein sequence ID" value="SDB90279.1"/>
    <property type="molecule type" value="Genomic_DNA"/>
</dbReference>
<dbReference type="Gene3D" id="2.40.30.170">
    <property type="match status" value="1"/>
</dbReference>
<gene>
    <name evidence="7" type="ORF">SAMN05216323_10089</name>
</gene>
<dbReference type="NCBIfam" id="TIGR01730">
    <property type="entry name" value="RND_mfp"/>
    <property type="match status" value="1"/>
</dbReference>
<dbReference type="AlphaFoldDB" id="A0A1G6H7L8"/>
<feature type="domain" description="Multidrug resistance protein MdtA-like barrel-sandwich hybrid" evidence="5">
    <location>
        <begin position="64"/>
        <end position="209"/>
    </location>
</feature>
<dbReference type="Pfam" id="PF25917">
    <property type="entry name" value="BSH_RND"/>
    <property type="match status" value="1"/>
</dbReference>
<dbReference type="InterPro" id="IPR006143">
    <property type="entry name" value="RND_pump_MFP"/>
</dbReference>
<feature type="region of interest" description="Disordered" evidence="3">
    <location>
        <begin position="342"/>
        <end position="366"/>
    </location>
</feature>
<dbReference type="Pfam" id="PF26002">
    <property type="entry name" value="Beta-barrel_AprE"/>
    <property type="match status" value="1"/>
</dbReference>
<sequence length="443" mass="48573">MKKKNNILKYAILGVVIVALLLVVGKSAGWLGKEISVKVAIERPTKRTIVETITANGKVQPVKEVKISPDVSGEIVELMVKEGDKVNKGDLLVKIKPDTYVSGMERAEAALNSSNARLLQTEAQLQMAKLAYDRNKELFAQKAISQADFESAESQFKVAKGDYEAARFSVKSADATVKEARESLAKTTIYAPVSGTISKLNVEKGERVVGTMQMAGTELMRLANLNNMEVRVDVNENDIVRVKYNDTALIEVDAYMGRKFKGIVTQIANSASVQGGSADQVTSFEVRVLLLEDSYADLTKKGIANPFRPGMSATVDIQTERKENVMTLPIQAITILSDTTKMDMEKKSGSKEEKKPEAKSGSVDAKKSVSDKPVEVVFVVTKTNKVKHYAVKTGIQDDSYIEIISGLTDSMEVVIAPFSVISRRLKDSVLVQKVPKDKLFEKE</sequence>
<dbReference type="Proteomes" id="UP000199452">
    <property type="component" value="Unassembled WGS sequence"/>
</dbReference>
<proteinExistence type="inferred from homology"/>
<name>A0A1G6H7L8_9BACT</name>
<evidence type="ECO:0000313" key="7">
    <source>
        <dbReference type="EMBL" id="SDB90279.1"/>
    </source>
</evidence>
<feature type="domain" description="AprE-like beta-barrel" evidence="6">
    <location>
        <begin position="229"/>
        <end position="320"/>
    </location>
</feature>
<dbReference type="PANTHER" id="PTHR30469:SF33">
    <property type="entry name" value="SLR1207 PROTEIN"/>
    <property type="match status" value="1"/>
</dbReference>
<keyword evidence="2" id="KW-0175">Coiled coil</keyword>
<dbReference type="InterPro" id="IPR058624">
    <property type="entry name" value="MdtA-like_HH"/>
</dbReference>
<comment type="similarity">
    <text evidence="1">Belongs to the membrane fusion protein (MFP) (TC 8.A.1) family.</text>
</comment>
<dbReference type="GO" id="GO:1990281">
    <property type="term" value="C:efflux pump complex"/>
    <property type="evidence" value="ECO:0007669"/>
    <property type="project" value="TreeGrafter"/>
</dbReference>
<protein>
    <submittedName>
        <fullName evidence="7">HlyD family secretion protein</fullName>
    </submittedName>
</protein>
<dbReference type="Gene3D" id="6.10.140.1990">
    <property type="match status" value="1"/>
</dbReference>
<dbReference type="InterPro" id="IPR058982">
    <property type="entry name" value="Beta-barrel_AprE"/>
</dbReference>
<evidence type="ECO:0000259" key="4">
    <source>
        <dbReference type="Pfam" id="PF25876"/>
    </source>
</evidence>
<dbReference type="SUPFAM" id="SSF111369">
    <property type="entry name" value="HlyD-like secretion proteins"/>
    <property type="match status" value="1"/>
</dbReference>
<evidence type="ECO:0000256" key="3">
    <source>
        <dbReference type="SAM" id="MobiDB-lite"/>
    </source>
</evidence>
<dbReference type="InterPro" id="IPR030190">
    <property type="entry name" value="MacA_alpha-hairpin_sf"/>
</dbReference>
<evidence type="ECO:0000256" key="2">
    <source>
        <dbReference type="ARBA" id="ARBA00023054"/>
    </source>
</evidence>
<dbReference type="InterPro" id="IPR058625">
    <property type="entry name" value="MdtA-like_BSH"/>
</dbReference>